<comment type="caution">
    <text evidence="1">The sequence shown here is derived from an EMBL/GenBank/DDBJ whole genome shotgun (WGS) entry which is preliminary data.</text>
</comment>
<keyword evidence="2" id="KW-1185">Reference proteome</keyword>
<dbReference type="STRING" id="554343.AS194_07425"/>
<evidence type="ECO:0000313" key="1">
    <source>
        <dbReference type="EMBL" id="KRU22697.1"/>
    </source>
</evidence>
<evidence type="ECO:0000313" key="2">
    <source>
        <dbReference type="Proteomes" id="UP000051202"/>
    </source>
</evidence>
<name>A0A0T6DRW4_9GAMM</name>
<gene>
    <name evidence="1" type="ORF">AS194_07425</name>
</gene>
<accession>A0A0T6DRW4</accession>
<proteinExistence type="predicted"/>
<reference evidence="1 2" key="1">
    <citation type="submission" date="2015-11" db="EMBL/GenBank/DDBJ databases">
        <title>Permanent draft genome of Psychrobacter piscatorii LQ58.</title>
        <authorList>
            <person name="Zhou M."/>
            <person name="Dong B."/>
            <person name="Liu Q."/>
        </authorList>
    </citation>
    <scope>NUCLEOTIDE SEQUENCE [LARGE SCALE GENOMIC DNA]</scope>
    <source>
        <strain evidence="1 2">LQ58</strain>
    </source>
</reference>
<protein>
    <submittedName>
        <fullName evidence="1">Uncharacterized protein</fullName>
    </submittedName>
</protein>
<organism evidence="1 2">
    <name type="scientific">Psychrobacter piscatorii</name>
    <dbReference type="NCBI Taxonomy" id="554343"/>
    <lineage>
        <taxon>Bacteria</taxon>
        <taxon>Pseudomonadati</taxon>
        <taxon>Pseudomonadota</taxon>
        <taxon>Gammaproteobacteria</taxon>
        <taxon>Moraxellales</taxon>
        <taxon>Moraxellaceae</taxon>
        <taxon>Psychrobacter</taxon>
    </lineage>
</organism>
<sequence length="313" mass="36415">MKAAEKYRRVFGSVRHLKDQISWTTGLTNMVEFLAWEPKQILGITKKQYVRQIIEWATQPELAGKSVEEIEHAIIKKLNAKMHDTEQLETYASQRVGICHPREAVRRVKFFSEDYLNKEFDIFLSLCSDAYLDLFYQQFIPFESSGTWSTHGNSGLFEASTELKAMYMDNLAYNHQANVLVANELKFNGRKNPDQLLKYCVMYEHLLDKGFIDKGAKFLLLFIGGNALEHNKQRLADRELALCHKRPKKYQHLLRPELLDIVDHLQVASITWSALIAFNQRYLAENEVSQVEQKLLRGFHQSLKSKSFMHLDV</sequence>
<dbReference type="AlphaFoldDB" id="A0A0T6DRW4"/>
<dbReference type="RefSeq" id="WP_058024477.1">
    <property type="nucleotide sequence ID" value="NZ_LNDJ01000060.1"/>
</dbReference>
<dbReference type="Proteomes" id="UP000051202">
    <property type="component" value="Unassembled WGS sequence"/>
</dbReference>
<dbReference type="EMBL" id="LNDJ01000060">
    <property type="protein sequence ID" value="KRU22697.1"/>
    <property type="molecule type" value="Genomic_DNA"/>
</dbReference>